<feature type="transmembrane region" description="Helical" evidence="11">
    <location>
        <begin position="394"/>
        <end position="412"/>
    </location>
</feature>
<feature type="transmembrane region" description="Helical" evidence="11">
    <location>
        <begin position="1145"/>
        <end position="1171"/>
    </location>
</feature>
<feature type="transmembrane region" description="Helical" evidence="11">
    <location>
        <begin position="432"/>
        <end position="453"/>
    </location>
</feature>
<protein>
    <submittedName>
        <fullName evidence="13">p-loop containing nucleoside triphosphate hydrolase protein</fullName>
    </submittedName>
</protein>
<proteinExistence type="inferred from homology"/>
<evidence type="ECO:0000256" key="11">
    <source>
        <dbReference type="SAM" id="Phobius"/>
    </source>
</evidence>
<keyword evidence="14" id="KW-1185">Reference proteome</keyword>
<feature type="transmembrane region" description="Helical" evidence="11">
    <location>
        <begin position="24"/>
        <end position="43"/>
    </location>
</feature>
<feature type="region of interest" description="Disordered" evidence="10">
    <location>
        <begin position="1716"/>
        <end position="1771"/>
    </location>
</feature>
<evidence type="ECO:0000256" key="9">
    <source>
        <dbReference type="ARBA" id="ARBA00023136"/>
    </source>
</evidence>
<dbReference type="PROSITE" id="PS50893">
    <property type="entry name" value="ABC_TRANSPORTER_2"/>
    <property type="match status" value="2"/>
</dbReference>
<evidence type="ECO:0000313" key="14">
    <source>
        <dbReference type="Proteomes" id="UP000193920"/>
    </source>
</evidence>
<evidence type="ECO:0000256" key="8">
    <source>
        <dbReference type="ARBA" id="ARBA00022989"/>
    </source>
</evidence>
<dbReference type="InterPro" id="IPR026082">
    <property type="entry name" value="ABCA"/>
</dbReference>
<accession>A0A1Y2CC35</accession>
<dbReference type="CDD" id="cd03263">
    <property type="entry name" value="ABC_subfamily_A"/>
    <property type="match status" value="2"/>
</dbReference>
<feature type="region of interest" description="Disordered" evidence="10">
    <location>
        <begin position="786"/>
        <end position="824"/>
    </location>
</feature>
<feature type="domain" description="ABC transporter" evidence="12">
    <location>
        <begin position="1393"/>
        <end position="1634"/>
    </location>
</feature>
<feature type="transmembrane region" description="Helical" evidence="11">
    <location>
        <begin position="1211"/>
        <end position="1230"/>
    </location>
</feature>
<evidence type="ECO:0000256" key="5">
    <source>
        <dbReference type="ARBA" id="ARBA00022737"/>
    </source>
</evidence>
<dbReference type="GO" id="GO:0005319">
    <property type="term" value="F:lipid transporter activity"/>
    <property type="evidence" value="ECO:0007669"/>
    <property type="project" value="TreeGrafter"/>
</dbReference>
<feature type="transmembrane region" description="Helical" evidence="11">
    <location>
        <begin position="297"/>
        <end position="321"/>
    </location>
</feature>
<evidence type="ECO:0000259" key="12">
    <source>
        <dbReference type="PROSITE" id="PS50893"/>
    </source>
</evidence>
<feature type="transmembrane region" description="Helical" evidence="11">
    <location>
        <begin position="333"/>
        <end position="357"/>
    </location>
</feature>
<feature type="transmembrane region" description="Helical" evidence="11">
    <location>
        <begin position="1177"/>
        <end position="1199"/>
    </location>
</feature>
<keyword evidence="5" id="KW-0677">Repeat</keyword>
<comment type="similarity">
    <text evidence="2">Belongs to the ABC transporter superfamily. ABCA family.</text>
</comment>
<dbReference type="SMART" id="SM00382">
    <property type="entry name" value="AAA"/>
    <property type="match status" value="2"/>
</dbReference>
<dbReference type="InterPro" id="IPR027417">
    <property type="entry name" value="P-loop_NTPase"/>
</dbReference>
<dbReference type="STRING" id="1754190.A0A1Y2CC35"/>
<reference evidence="13 14" key="1">
    <citation type="submission" date="2016-08" db="EMBL/GenBank/DDBJ databases">
        <title>A Parts List for Fungal Cellulosomes Revealed by Comparative Genomics.</title>
        <authorList>
            <consortium name="DOE Joint Genome Institute"/>
            <person name="Haitjema C.H."/>
            <person name="Gilmore S.P."/>
            <person name="Henske J.K."/>
            <person name="Solomon K.V."/>
            <person name="De Groot R."/>
            <person name="Kuo A."/>
            <person name="Mondo S.J."/>
            <person name="Salamov A.A."/>
            <person name="Labutti K."/>
            <person name="Zhao Z."/>
            <person name="Chiniquy J."/>
            <person name="Barry K."/>
            <person name="Brewer H.M."/>
            <person name="Purvine S.O."/>
            <person name="Wright A.T."/>
            <person name="Boxma B."/>
            <person name="Van Alen T."/>
            <person name="Hackstein J.H."/>
            <person name="Baker S.E."/>
            <person name="Grigoriev I.V."/>
            <person name="O'Malley M.A."/>
        </authorList>
    </citation>
    <scope>NUCLEOTIDE SEQUENCE [LARGE SCALE GENOMIC DNA]</scope>
    <source>
        <strain evidence="13 14">G1</strain>
    </source>
</reference>
<dbReference type="PROSITE" id="PS00211">
    <property type="entry name" value="ABC_TRANSPORTER_1"/>
    <property type="match status" value="1"/>
</dbReference>
<evidence type="ECO:0000256" key="7">
    <source>
        <dbReference type="ARBA" id="ARBA00022840"/>
    </source>
</evidence>
<evidence type="ECO:0000256" key="6">
    <source>
        <dbReference type="ARBA" id="ARBA00022741"/>
    </source>
</evidence>
<comment type="subcellular location">
    <subcellularLocation>
        <location evidence="1">Membrane</location>
        <topology evidence="1">Multi-pass membrane protein</topology>
    </subcellularLocation>
</comment>
<keyword evidence="13" id="KW-0378">Hydrolase</keyword>
<keyword evidence="7" id="KW-0067">ATP-binding</keyword>
<dbReference type="SUPFAM" id="SSF52540">
    <property type="entry name" value="P-loop containing nucleoside triphosphate hydrolases"/>
    <property type="match status" value="2"/>
</dbReference>
<dbReference type="Pfam" id="PF00005">
    <property type="entry name" value="ABC_tran"/>
    <property type="match status" value="2"/>
</dbReference>
<dbReference type="InterPro" id="IPR017871">
    <property type="entry name" value="ABC_transporter-like_CS"/>
</dbReference>
<gene>
    <name evidence="13" type="ORF">LY90DRAFT_671675</name>
</gene>
<dbReference type="EMBL" id="MCOG01000115">
    <property type="protein sequence ID" value="ORY43885.1"/>
    <property type="molecule type" value="Genomic_DNA"/>
</dbReference>
<keyword evidence="6" id="KW-0547">Nucleotide-binding</keyword>
<dbReference type="InterPro" id="IPR003439">
    <property type="entry name" value="ABC_transporter-like_ATP-bd"/>
</dbReference>
<dbReference type="PANTHER" id="PTHR19229">
    <property type="entry name" value="ATP-BINDING CASSETTE TRANSPORTER SUBFAMILY A ABCA"/>
    <property type="match status" value="1"/>
</dbReference>
<dbReference type="InterPro" id="IPR003593">
    <property type="entry name" value="AAA+_ATPase"/>
</dbReference>
<dbReference type="GO" id="GO:0140359">
    <property type="term" value="F:ABC-type transporter activity"/>
    <property type="evidence" value="ECO:0007669"/>
    <property type="project" value="InterPro"/>
</dbReference>
<feature type="transmembrane region" description="Helical" evidence="11">
    <location>
        <begin position="938"/>
        <end position="957"/>
    </location>
</feature>
<name>A0A1Y2CC35_9FUNG</name>
<feature type="compositionally biased region" description="Basic and acidic residues" evidence="10">
    <location>
        <begin position="1726"/>
        <end position="1737"/>
    </location>
</feature>
<dbReference type="Gene3D" id="3.40.50.300">
    <property type="entry name" value="P-loop containing nucleotide triphosphate hydrolases"/>
    <property type="match status" value="2"/>
</dbReference>
<dbReference type="GO" id="GO:0005524">
    <property type="term" value="F:ATP binding"/>
    <property type="evidence" value="ECO:0007669"/>
    <property type="project" value="UniProtKB-KW"/>
</dbReference>
<keyword evidence="8 11" id="KW-1133">Transmembrane helix</keyword>
<evidence type="ECO:0000256" key="3">
    <source>
        <dbReference type="ARBA" id="ARBA00022448"/>
    </source>
</evidence>
<keyword evidence="4 11" id="KW-0812">Transmembrane</keyword>
<evidence type="ECO:0000313" key="13">
    <source>
        <dbReference type="EMBL" id="ORY43885.1"/>
    </source>
</evidence>
<evidence type="ECO:0000256" key="2">
    <source>
        <dbReference type="ARBA" id="ARBA00008869"/>
    </source>
</evidence>
<comment type="caution">
    <text evidence="13">The sequence shown here is derived from an EMBL/GenBank/DDBJ whole genome shotgun (WGS) entry which is preliminary data.</text>
</comment>
<keyword evidence="3" id="KW-0813">Transport</keyword>
<dbReference type="InterPro" id="IPR013525">
    <property type="entry name" value="ABC2_TM"/>
</dbReference>
<evidence type="ECO:0000256" key="1">
    <source>
        <dbReference type="ARBA" id="ARBA00004141"/>
    </source>
</evidence>
<dbReference type="FunFam" id="3.40.50.300:FF:002275">
    <property type="entry name" value="ATP-binding cassette, subfamily A (ABC1), member 16"/>
    <property type="match status" value="1"/>
</dbReference>
<feature type="transmembrane region" description="Helical" evidence="11">
    <location>
        <begin position="363"/>
        <end position="382"/>
    </location>
</feature>
<dbReference type="GO" id="GO:0016020">
    <property type="term" value="C:membrane"/>
    <property type="evidence" value="ECO:0007669"/>
    <property type="project" value="UniProtKB-SubCell"/>
</dbReference>
<dbReference type="FunFam" id="3.40.50.300:FF:000335">
    <property type="entry name" value="ATP binding cassette subfamily A member 5"/>
    <property type="match status" value="1"/>
</dbReference>
<evidence type="ECO:0000256" key="4">
    <source>
        <dbReference type="ARBA" id="ARBA00022692"/>
    </source>
</evidence>
<dbReference type="Proteomes" id="UP000193920">
    <property type="component" value="Unassembled WGS sequence"/>
</dbReference>
<feature type="transmembrane region" description="Helical" evidence="11">
    <location>
        <begin position="1250"/>
        <end position="1268"/>
    </location>
</feature>
<evidence type="ECO:0000256" key="10">
    <source>
        <dbReference type="SAM" id="MobiDB-lite"/>
    </source>
</evidence>
<feature type="transmembrane region" description="Helical" evidence="11">
    <location>
        <begin position="1102"/>
        <end position="1124"/>
    </location>
</feature>
<feature type="transmembrane region" description="Helical" evidence="11">
    <location>
        <begin position="1301"/>
        <end position="1322"/>
    </location>
</feature>
<feature type="domain" description="ABC transporter" evidence="12">
    <location>
        <begin position="495"/>
        <end position="740"/>
    </location>
</feature>
<dbReference type="OrthoDB" id="2109100at2759"/>
<sequence length="1771" mass="202413">MAFKDQFKIILWKNWKVFRQRTSFFSVAFELFFTFLIISTLSVRKRIESDFKPTDGKEAEDINSGFDLINDDRYITHKIGFVLPKNQNHLNSTINEDEFIKLVMSDSSIQLATHVQSQKFETEQKLLDFVRDDKENQLLCGVVFGEDYTDYTIRISGFKIVDSSEEPISDYARTRQSEMTTVTTTWAKTKPLCTDKTETDKYNNVFIYIQKAVDNAIIQMKTGGSVKGYTAKIGKLSEPAIHYNSKFNEPSEQKFDGIGPYLMFIIIGQIFHISNRIMEEKENKIKEGLVAVGANPYILSFAWEIIYFPFSLFLMVMIYIFDPCNIVGTLNPILYILLLLFYIISMYSIVVIITSLVKKYRTVLVMICLFVSCMLTLSEMVYNLKLSGNMKIHRILCAIFPFFSLGMAGAEVGHEDDHGRSIGFGTMFDSDFGINFVFLFVDAVVYFLLAIFFEYLHGIDFRSFGVSKSEMKKGLMENEYAEDIQEDPVGSECFVEVKNIYKFFKFRRNIGTDNDDNDKKLGKVFAANRNISFKVYKDEIFGILGHNGAGKSTLIQNMVGIIRPDGGETIYRGLPLSKNKKEIHRQLGICLQSNVIIEGFTVADHYKLYSGIKGVSNTEEDLQSWLREIDLVEKRDYEVEKMSGGQKRKLCIGLALIGNPKFVFLDEPTTGLDPLSRRKIWNLLLKLKKDRVIFITTHYMDEADIIADRKLILNRGSIRCLGSSVYLKSHFHMKYSLEVETTSPDEVGQLIKQYIPEAEYYNNKTELVDDQSIDSNINLNININSDSTSNSDSSSDSNTNFDSTSTTNININTNTNFDSSSTSSTNIITDTNTNSKSNSNTYTWKLPIQSSPFFSSLLKDLENERGKRLNNFSLNAPLLEELFVSLERQMEKKRNGEEVRVKAKDLPKTQNVKRPGMLNTALRLCRYRLRVYLRQKTYLFMGIVVPIGAISFFVPVLKEKLNKSTFSNYKSLELSSSKVFPSQQWNYDFDLGSSNSSSISKEIMTQEFQGGKLNFLNRQEMIKQGKTISTSPYFVSSFSSGFSDGLYNFDIYYNDSMVHSLPVTLNTLSNAILASNQINDTIRTYSQPLGYYNPKLVSEPKLYATLVITLCIAFPLSFYGMNVVRERVQKLLKQLQLNGISNKSYWFSVLISDHLVFMVTCILIIGAFIVFRFTPLFYISSLSLLAVFIIISGVACLLFQYCLSFVFKSDANAFIIFYVFNVVPTFSIVIEAFNDGVTADEGGDDVGLVAYLGVLTTVLTALFPNYGISRTVRTMINAGIEHESINTSIGILSLLSMKNQVLTCLLGEIISICLYSFLLKFLTKKMYNPKKGFHETPEEIDEKYTKELKEGDDDILKEYRRVYNDDRIPIRMIKLAQEYDDLVLMPQEIGDALKRDHASKYGEFHMSDKGSRHIVMTAFENVSLGVDKRECFGILGPNGSGKSSLLNTASFTFPQTVGKIYYDGKDTIERKGNEITLGYCPQEDTLWNEYSLYEHIEMFLYLRGHSKKESKRIAKEFINYCRLTEHKNKMPSELSGGTRRKLNILIALCCSSTKIIMDEPSAGMDPSTRRYVWDIIKATLQTNGSSTIMSTHSMEEAELLCNRIAIMVKGKIRCIGTPEHLKMKYGNTYILDVHTDDIEKFHNEIVVGRKLFGESEYEREVKSLQRIKYEVRNNNNISRVFEIMEDCRKSGIFTDYSYSQTSLEQVFLNFANKYGEQEEEENEEGHDDRDNNEIVKVEDEEFGKHGKKEIKPNQQNEEEVTDEATRIEIVE</sequence>
<dbReference type="PANTHER" id="PTHR19229:SF36">
    <property type="entry name" value="ATP-BINDING CASSETTE SUB-FAMILY A MEMBER 2"/>
    <property type="match status" value="1"/>
</dbReference>
<organism evidence="13 14">
    <name type="scientific">Neocallimastix californiae</name>
    <dbReference type="NCBI Taxonomy" id="1754190"/>
    <lineage>
        <taxon>Eukaryota</taxon>
        <taxon>Fungi</taxon>
        <taxon>Fungi incertae sedis</taxon>
        <taxon>Chytridiomycota</taxon>
        <taxon>Chytridiomycota incertae sedis</taxon>
        <taxon>Neocallimastigomycetes</taxon>
        <taxon>Neocallimastigales</taxon>
        <taxon>Neocallimastigaceae</taxon>
        <taxon>Neocallimastix</taxon>
    </lineage>
</organism>
<keyword evidence="9 11" id="KW-0472">Membrane</keyword>
<dbReference type="Pfam" id="PF12698">
    <property type="entry name" value="ABC2_membrane_3"/>
    <property type="match status" value="2"/>
</dbReference>
<dbReference type="GO" id="GO:0016887">
    <property type="term" value="F:ATP hydrolysis activity"/>
    <property type="evidence" value="ECO:0007669"/>
    <property type="project" value="InterPro"/>
</dbReference>